<feature type="transmembrane region" description="Helical" evidence="1">
    <location>
        <begin position="209"/>
        <end position="229"/>
    </location>
</feature>
<keyword evidence="1" id="KW-0812">Transmembrane</keyword>
<dbReference type="InterPro" id="IPR043728">
    <property type="entry name" value="DUF5671"/>
</dbReference>
<sequence>MSDVLSTHIRDALNAGQSAGTIRQNLQAAGWTASEIETALAAWMASENGAVPRPVRPRTARDAFFYALMFVVFGMVAGNVLSLLYGQINLWLPEIGEGVTSGGLSGLRWSMAALIVFTPAFFFLDQSDRRDIHQNDARRHSDVRRWLSALALLIAVCILLGDALFLIFTWLNGQMTLRFLVKSLVVAGLSLVVLAYFDEGRDLPVKALRLPAAPILIALALLSLGLSLWTVGGPKQGQMEARDTLRLRDLNRLETDLLRCDALRAPLPATFYPLDCASAPDDLTAFAAQITYDRQTDTTYKICIAVEAPDRMRPGVGLDGDRVCRTRNVSD</sequence>
<keyword evidence="1" id="KW-1133">Transmembrane helix</keyword>
<evidence type="ECO:0000259" key="2">
    <source>
        <dbReference type="Pfam" id="PF18920"/>
    </source>
</evidence>
<dbReference type="Proteomes" id="UP000541426">
    <property type="component" value="Unassembled WGS sequence"/>
</dbReference>
<evidence type="ECO:0000313" key="3">
    <source>
        <dbReference type="EMBL" id="MBB3984928.1"/>
    </source>
</evidence>
<accession>A0A7W6DRV7</accession>
<feature type="transmembrane region" description="Helical" evidence="1">
    <location>
        <begin position="63"/>
        <end position="86"/>
    </location>
</feature>
<feature type="transmembrane region" description="Helical" evidence="1">
    <location>
        <begin position="106"/>
        <end position="125"/>
    </location>
</feature>
<evidence type="ECO:0000313" key="4">
    <source>
        <dbReference type="Proteomes" id="UP000541426"/>
    </source>
</evidence>
<feature type="transmembrane region" description="Helical" evidence="1">
    <location>
        <begin position="177"/>
        <end position="197"/>
    </location>
</feature>
<dbReference type="Pfam" id="PF18920">
    <property type="entry name" value="DUF5671"/>
    <property type="match status" value="1"/>
</dbReference>
<protein>
    <recommendedName>
        <fullName evidence="2">DUF5671 domain-containing protein</fullName>
    </recommendedName>
</protein>
<feature type="domain" description="DUF5671" evidence="2">
    <location>
        <begin position="62"/>
        <end position="196"/>
    </location>
</feature>
<keyword evidence="4" id="KW-1185">Reference proteome</keyword>
<feature type="transmembrane region" description="Helical" evidence="1">
    <location>
        <begin position="146"/>
        <end position="171"/>
    </location>
</feature>
<dbReference type="AlphaFoldDB" id="A0A7W6DRV7"/>
<organism evidence="3 4">
    <name type="scientific">Sagittula marina</name>
    <dbReference type="NCBI Taxonomy" id="943940"/>
    <lineage>
        <taxon>Bacteria</taxon>
        <taxon>Pseudomonadati</taxon>
        <taxon>Pseudomonadota</taxon>
        <taxon>Alphaproteobacteria</taxon>
        <taxon>Rhodobacterales</taxon>
        <taxon>Roseobacteraceae</taxon>
        <taxon>Sagittula</taxon>
    </lineage>
</organism>
<evidence type="ECO:0000256" key="1">
    <source>
        <dbReference type="SAM" id="Phobius"/>
    </source>
</evidence>
<keyword evidence="1" id="KW-0472">Membrane</keyword>
<dbReference type="RefSeq" id="WP_183963982.1">
    <property type="nucleotide sequence ID" value="NZ_BAABBZ010000014.1"/>
</dbReference>
<dbReference type="EMBL" id="JACIEJ010000002">
    <property type="protein sequence ID" value="MBB3984928.1"/>
    <property type="molecule type" value="Genomic_DNA"/>
</dbReference>
<comment type="caution">
    <text evidence="3">The sequence shown here is derived from an EMBL/GenBank/DDBJ whole genome shotgun (WGS) entry which is preliminary data.</text>
</comment>
<proteinExistence type="predicted"/>
<name>A0A7W6DRV7_9RHOB</name>
<reference evidence="3 4" key="1">
    <citation type="submission" date="2020-08" db="EMBL/GenBank/DDBJ databases">
        <title>Genomic Encyclopedia of Type Strains, Phase IV (KMG-IV): sequencing the most valuable type-strain genomes for metagenomic binning, comparative biology and taxonomic classification.</title>
        <authorList>
            <person name="Goeker M."/>
        </authorList>
    </citation>
    <scope>NUCLEOTIDE SEQUENCE [LARGE SCALE GENOMIC DNA]</scope>
    <source>
        <strain evidence="3 4">DSM 102235</strain>
    </source>
</reference>
<gene>
    <name evidence="3" type="ORF">GGQ68_001244</name>
</gene>